<dbReference type="EMBL" id="JALLAZ020001826">
    <property type="protein sequence ID" value="KAL3762511.1"/>
    <property type="molecule type" value="Genomic_DNA"/>
</dbReference>
<reference evidence="3 4" key="1">
    <citation type="submission" date="2024-10" db="EMBL/GenBank/DDBJ databases">
        <title>Updated reference genomes for cyclostephanoid diatoms.</title>
        <authorList>
            <person name="Roberts W.R."/>
            <person name="Alverson A.J."/>
        </authorList>
    </citation>
    <scope>NUCLEOTIDE SEQUENCE [LARGE SCALE GENOMIC DNA]</scope>
    <source>
        <strain evidence="3 4">AJA276-08</strain>
    </source>
</reference>
<feature type="compositionally biased region" description="Basic and acidic residues" evidence="1">
    <location>
        <begin position="37"/>
        <end position="49"/>
    </location>
</feature>
<keyword evidence="2" id="KW-0812">Transmembrane</keyword>
<feature type="region of interest" description="Disordered" evidence="1">
    <location>
        <begin position="1"/>
        <end position="99"/>
    </location>
</feature>
<feature type="compositionally biased region" description="Acidic residues" evidence="1">
    <location>
        <begin position="27"/>
        <end position="36"/>
    </location>
</feature>
<feature type="transmembrane region" description="Helical" evidence="2">
    <location>
        <begin position="150"/>
        <end position="172"/>
    </location>
</feature>
<name>A0ABD3MEK6_9STRA</name>
<protein>
    <submittedName>
        <fullName evidence="3">Uncharacterized protein</fullName>
    </submittedName>
</protein>
<feature type="compositionally biased region" description="Acidic residues" evidence="1">
    <location>
        <begin position="208"/>
        <end position="224"/>
    </location>
</feature>
<evidence type="ECO:0000256" key="2">
    <source>
        <dbReference type="SAM" id="Phobius"/>
    </source>
</evidence>
<keyword evidence="4" id="KW-1185">Reference proteome</keyword>
<dbReference type="AlphaFoldDB" id="A0ABD3MEK6"/>
<gene>
    <name evidence="3" type="ORF">ACHAW5_008437</name>
</gene>
<comment type="caution">
    <text evidence="3">The sequence shown here is derived from an EMBL/GenBank/DDBJ whole genome shotgun (WGS) entry which is preliminary data.</text>
</comment>
<accession>A0ABD3MEK6</accession>
<evidence type="ECO:0000313" key="3">
    <source>
        <dbReference type="EMBL" id="KAL3762511.1"/>
    </source>
</evidence>
<dbReference type="Proteomes" id="UP001530315">
    <property type="component" value="Unassembled WGS sequence"/>
</dbReference>
<evidence type="ECO:0000256" key="1">
    <source>
        <dbReference type="SAM" id="MobiDB-lite"/>
    </source>
</evidence>
<feature type="region of interest" description="Disordered" evidence="1">
    <location>
        <begin position="205"/>
        <end position="229"/>
    </location>
</feature>
<feature type="compositionally biased region" description="Acidic residues" evidence="1">
    <location>
        <begin position="58"/>
        <end position="69"/>
    </location>
</feature>
<keyword evidence="2" id="KW-0472">Membrane</keyword>
<sequence>MTEITEQESVGSESPYDVIESEHQEVAMEEGGEEKEEEGKGVEEGKGEEGGGANVGNSDEDEVHEEDSTVEVFQESKINDVDDNFTISEEERGKDSEEEWVDDFRYGYGTTEAENQFEASPKSTDSYHVLHPSKGEELQRTSSRVQSHPFGAVVSLSLVASFLLCWCCIMRYRRNNQTNRGKYSVLHGSDDFFNGTFSDDVSIREKDSDEEFDDEHSYDSDDDIQGQGRTRLEMSGIHEMDANGGLTLDECNG</sequence>
<organism evidence="3 4">
    <name type="scientific">Stephanodiscus triporus</name>
    <dbReference type="NCBI Taxonomy" id="2934178"/>
    <lineage>
        <taxon>Eukaryota</taxon>
        <taxon>Sar</taxon>
        <taxon>Stramenopiles</taxon>
        <taxon>Ochrophyta</taxon>
        <taxon>Bacillariophyta</taxon>
        <taxon>Coscinodiscophyceae</taxon>
        <taxon>Thalassiosirophycidae</taxon>
        <taxon>Stephanodiscales</taxon>
        <taxon>Stephanodiscaceae</taxon>
        <taxon>Stephanodiscus</taxon>
    </lineage>
</organism>
<proteinExistence type="predicted"/>
<keyword evidence="2" id="KW-1133">Transmembrane helix</keyword>
<evidence type="ECO:0000313" key="4">
    <source>
        <dbReference type="Proteomes" id="UP001530315"/>
    </source>
</evidence>